<dbReference type="InterPro" id="IPR050204">
    <property type="entry name" value="AraC_XylS_family_regulators"/>
</dbReference>
<dbReference type="PANTHER" id="PTHR46796:SF7">
    <property type="entry name" value="ARAC FAMILY TRANSCRIPTIONAL REGULATOR"/>
    <property type="match status" value="1"/>
</dbReference>
<dbReference type="InterPro" id="IPR009057">
    <property type="entry name" value="Homeodomain-like_sf"/>
</dbReference>
<dbReference type="InterPro" id="IPR018062">
    <property type="entry name" value="HTH_AraC-typ_CS"/>
</dbReference>
<keyword evidence="1" id="KW-0805">Transcription regulation</keyword>
<dbReference type="InterPro" id="IPR018060">
    <property type="entry name" value="HTH_AraC"/>
</dbReference>
<name>A0A1M7TWW9_9ACTN</name>
<keyword evidence="3" id="KW-0804">Transcription</keyword>
<dbReference type="AlphaFoldDB" id="A0A1M7TWW9"/>
<dbReference type="EMBL" id="FRCS01000007">
    <property type="protein sequence ID" value="SHN75239.1"/>
    <property type="molecule type" value="Genomic_DNA"/>
</dbReference>
<dbReference type="PROSITE" id="PS01124">
    <property type="entry name" value="HTH_ARAC_FAMILY_2"/>
    <property type="match status" value="1"/>
</dbReference>
<dbReference type="PRINTS" id="PR00032">
    <property type="entry name" value="HTHARAC"/>
</dbReference>
<evidence type="ECO:0000256" key="2">
    <source>
        <dbReference type="ARBA" id="ARBA00023125"/>
    </source>
</evidence>
<feature type="domain" description="HTH araC/xylS-type" evidence="4">
    <location>
        <begin position="223"/>
        <end position="321"/>
    </location>
</feature>
<dbReference type="RefSeq" id="WP_073260044.1">
    <property type="nucleotide sequence ID" value="NZ_FRCS01000007.1"/>
</dbReference>
<gene>
    <name evidence="5" type="ORF">SAMN05443668_107250</name>
</gene>
<dbReference type="GO" id="GO:0003700">
    <property type="term" value="F:DNA-binding transcription factor activity"/>
    <property type="evidence" value="ECO:0007669"/>
    <property type="project" value="InterPro"/>
</dbReference>
<dbReference type="PROSITE" id="PS00041">
    <property type="entry name" value="HTH_ARAC_FAMILY_1"/>
    <property type="match status" value="1"/>
</dbReference>
<dbReference type="SMART" id="SM00342">
    <property type="entry name" value="HTH_ARAC"/>
    <property type="match status" value="1"/>
</dbReference>
<evidence type="ECO:0000313" key="6">
    <source>
        <dbReference type="Proteomes" id="UP000184440"/>
    </source>
</evidence>
<evidence type="ECO:0000259" key="4">
    <source>
        <dbReference type="PROSITE" id="PS01124"/>
    </source>
</evidence>
<dbReference type="Proteomes" id="UP000184440">
    <property type="component" value="Unassembled WGS sequence"/>
</dbReference>
<dbReference type="GO" id="GO:0043565">
    <property type="term" value="F:sequence-specific DNA binding"/>
    <property type="evidence" value="ECO:0007669"/>
    <property type="project" value="InterPro"/>
</dbReference>
<dbReference type="STRING" id="134849.SAMN05443668_107250"/>
<dbReference type="Gene3D" id="1.10.10.60">
    <property type="entry name" value="Homeodomain-like"/>
    <property type="match status" value="2"/>
</dbReference>
<evidence type="ECO:0000256" key="3">
    <source>
        <dbReference type="ARBA" id="ARBA00023163"/>
    </source>
</evidence>
<dbReference type="PANTHER" id="PTHR46796">
    <property type="entry name" value="HTH-TYPE TRANSCRIPTIONAL ACTIVATOR RHAS-RELATED"/>
    <property type="match status" value="1"/>
</dbReference>
<evidence type="ECO:0000256" key="1">
    <source>
        <dbReference type="ARBA" id="ARBA00023015"/>
    </source>
</evidence>
<dbReference type="OrthoDB" id="241790at2"/>
<proteinExistence type="predicted"/>
<keyword evidence="6" id="KW-1185">Reference proteome</keyword>
<keyword evidence="2 5" id="KW-0238">DNA-binding</keyword>
<organism evidence="5 6">
    <name type="scientific">Cryptosporangium aurantiacum</name>
    <dbReference type="NCBI Taxonomy" id="134849"/>
    <lineage>
        <taxon>Bacteria</taxon>
        <taxon>Bacillati</taxon>
        <taxon>Actinomycetota</taxon>
        <taxon>Actinomycetes</taxon>
        <taxon>Cryptosporangiales</taxon>
        <taxon>Cryptosporangiaceae</taxon>
        <taxon>Cryptosporangium</taxon>
    </lineage>
</organism>
<accession>A0A1M7TWW9</accession>
<protein>
    <submittedName>
        <fullName evidence="5">AraC-type DNA-binding protein</fullName>
    </submittedName>
</protein>
<dbReference type="InterPro" id="IPR032783">
    <property type="entry name" value="AraC_lig"/>
</dbReference>
<evidence type="ECO:0000313" key="5">
    <source>
        <dbReference type="EMBL" id="SHN75239.1"/>
    </source>
</evidence>
<dbReference type="Pfam" id="PF12833">
    <property type="entry name" value="HTH_18"/>
    <property type="match status" value="1"/>
</dbReference>
<dbReference type="InterPro" id="IPR020449">
    <property type="entry name" value="Tscrpt_reg_AraC-type_HTH"/>
</dbReference>
<dbReference type="Pfam" id="PF12852">
    <property type="entry name" value="Cupin_6"/>
    <property type="match status" value="1"/>
</dbReference>
<dbReference type="SUPFAM" id="SSF46689">
    <property type="entry name" value="Homeodomain-like"/>
    <property type="match status" value="2"/>
</dbReference>
<sequence>MVLLAEAQSATRSADVVADIVADVVATTRQRTAVYSRSRFHAPWGIRVEGGHVASVHVVTAGACWLIPDDAEPIQLTRGDVVLVPSGHGHSLVDAPGSTARPLTELIGGPLGAMPVQDLVIDGPGPATRLLCGGYLLAPGPWHPLTAALPSVVHLTARHSRMAGLAAVVDLLSDEVDRVDPGAPAVISSLVELLFVYVLRAWLAEQSAASHGWIRALHDPVVGRALALIHSEPGRPWSVLSLARAVDTPKATFSRRFTGLTGQSPMAYVTAWRMAVAARLLRDEHRPVREVAQRVGYDSEFAFARAFKRTVGHSPGRYRATTEPPWPST</sequence>
<reference evidence="5 6" key="1">
    <citation type="submission" date="2016-11" db="EMBL/GenBank/DDBJ databases">
        <authorList>
            <person name="Jaros S."/>
            <person name="Januszkiewicz K."/>
            <person name="Wedrychowicz H."/>
        </authorList>
    </citation>
    <scope>NUCLEOTIDE SEQUENCE [LARGE SCALE GENOMIC DNA]</scope>
    <source>
        <strain evidence="5 6">DSM 46144</strain>
    </source>
</reference>